<organism evidence="1 2">
    <name type="scientific">Desulfuromusa kysingii</name>
    <dbReference type="NCBI Taxonomy" id="37625"/>
    <lineage>
        <taxon>Bacteria</taxon>
        <taxon>Pseudomonadati</taxon>
        <taxon>Thermodesulfobacteriota</taxon>
        <taxon>Desulfuromonadia</taxon>
        <taxon>Desulfuromonadales</taxon>
        <taxon>Geopsychrobacteraceae</taxon>
        <taxon>Desulfuromusa</taxon>
    </lineage>
</organism>
<proteinExistence type="predicted"/>
<sequence>MAMEVSGSMSIAAQAMSTNKTQAGFDVLTKTLEKTEQMQTGEQQRLQIAEQTGKGGRLDVKA</sequence>
<reference evidence="1 2" key="1">
    <citation type="submission" date="2016-10" db="EMBL/GenBank/DDBJ databases">
        <authorList>
            <person name="de Groot N.N."/>
        </authorList>
    </citation>
    <scope>NUCLEOTIDE SEQUENCE [LARGE SCALE GENOMIC DNA]</scope>
    <source>
        <strain evidence="1 2">DSM 7343</strain>
    </source>
</reference>
<evidence type="ECO:0008006" key="3">
    <source>
        <dbReference type="Google" id="ProtNLM"/>
    </source>
</evidence>
<evidence type="ECO:0000313" key="1">
    <source>
        <dbReference type="EMBL" id="SDZ95571.1"/>
    </source>
</evidence>
<dbReference type="STRING" id="37625.SAMN05660420_00866"/>
<dbReference type="Proteomes" id="UP000199409">
    <property type="component" value="Unassembled WGS sequence"/>
</dbReference>
<dbReference type="RefSeq" id="WP_092345083.1">
    <property type="nucleotide sequence ID" value="NZ_FNQN01000002.1"/>
</dbReference>
<evidence type="ECO:0000313" key="2">
    <source>
        <dbReference type="Proteomes" id="UP000199409"/>
    </source>
</evidence>
<gene>
    <name evidence="1" type="ORF">SAMN05660420_00866</name>
</gene>
<accession>A0A1H3X9G4</accession>
<dbReference type="EMBL" id="FNQN01000002">
    <property type="protein sequence ID" value="SDZ95571.1"/>
    <property type="molecule type" value="Genomic_DNA"/>
</dbReference>
<protein>
    <recommendedName>
        <fullName evidence="3">Motility protein</fullName>
    </recommendedName>
</protein>
<dbReference type="AlphaFoldDB" id="A0A1H3X9G4"/>
<keyword evidence="2" id="KW-1185">Reference proteome</keyword>
<name>A0A1H3X9G4_9BACT</name>